<evidence type="ECO:0000256" key="2">
    <source>
        <dbReference type="ARBA" id="ARBA00005466"/>
    </source>
</evidence>
<dbReference type="AlphaFoldDB" id="A0A3N4G9F6"/>
<evidence type="ECO:0000256" key="1">
    <source>
        <dbReference type="ARBA" id="ARBA00001974"/>
    </source>
</evidence>
<feature type="domain" description="FAD-binding PCMH-type" evidence="6">
    <location>
        <begin position="36"/>
        <end position="212"/>
    </location>
</feature>
<dbReference type="RefSeq" id="WP_123780655.1">
    <property type="nucleotide sequence ID" value="NZ_RKMG01000023.1"/>
</dbReference>
<evidence type="ECO:0000256" key="4">
    <source>
        <dbReference type="ARBA" id="ARBA00022827"/>
    </source>
</evidence>
<keyword evidence="5" id="KW-0560">Oxidoreductase</keyword>
<name>A0A3N4G9F6_9LACT</name>
<dbReference type="Proteomes" id="UP000273977">
    <property type="component" value="Unassembled WGS sequence"/>
</dbReference>
<protein>
    <submittedName>
        <fullName evidence="7">FAD-binding protein</fullName>
    </submittedName>
</protein>
<dbReference type="GO" id="GO:0016491">
    <property type="term" value="F:oxidoreductase activity"/>
    <property type="evidence" value="ECO:0007669"/>
    <property type="project" value="UniProtKB-KW"/>
</dbReference>
<accession>A0A3N4G9F6</accession>
<reference evidence="7 8" key="1">
    <citation type="submission" date="2018-11" db="EMBL/GenBank/DDBJ databases">
        <title>Aerococcus sp. SJQ22, whole genome shotgun sequence.</title>
        <authorList>
            <person name="Sun L."/>
            <person name="Gao X."/>
            <person name="Chen W."/>
            <person name="Huang K."/>
        </authorList>
    </citation>
    <scope>NUCLEOTIDE SEQUENCE [LARGE SCALE GENOMIC DNA]</scope>
    <source>
        <strain evidence="7 8">SJQ22</strain>
    </source>
</reference>
<dbReference type="Gene3D" id="3.30.465.10">
    <property type="match status" value="1"/>
</dbReference>
<dbReference type="PANTHER" id="PTHR42973:SF39">
    <property type="entry name" value="FAD-BINDING PCMH-TYPE DOMAIN-CONTAINING PROTEIN"/>
    <property type="match status" value="1"/>
</dbReference>
<evidence type="ECO:0000313" key="7">
    <source>
        <dbReference type="EMBL" id="RPA58658.1"/>
    </source>
</evidence>
<gene>
    <name evidence="7" type="ORF">EF384_07130</name>
</gene>
<dbReference type="InterPro" id="IPR016169">
    <property type="entry name" value="FAD-bd_PCMH_sub2"/>
</dbReference>
<dbReference type="InterPro" id="IPR036318">
    <property type="entry name" value="FAD-bd_PCMH-like_sf"/>
</dbReference>
<dbReference type="Pfam" id="PF01565">
    <property type="entry name" value="FAD_binding_4"/>
    <property type="match status" value="1"/>
</dbReference>
<evidence type="ECO:0000259" key="6">
    <source>
        <dbReference type="PROSITE" id="PS51387"/>
    </source>
</evidence>
<keyword evidence="8" id="KW-1185">Reference proteome</keyword>
<keyword evidence="3" id="KW-0285">Flavoprotein</keyword>
<dbReference type="Gene3D" id="3.30.43.10">
    <property type="entry name" value="Uridine Diphospho-n-acetylenolpyruvylglucosamine Reductase, domain 2"/>
    <property type="match status" value="1"/>
</dbReference>
<evidence type="ECO:0000256" key="5">
    <source>
        <dbReference type="ARBA" id="ARBA00023002"/>
    </source>
</evidence>
<dbReference type="InterPro" id="IPR006094">
    <property type="entry name" value="Oxid_FAD_bind_N"/>
</dbReference>
<comment type="caution">
    <text evidence="7">The sequence shown here is derived from an EMBL/GenBank/DDBJ whole genome shotgun (WGS) entry which is preliminary data.</text>
</comment>
<organism evidence="7 8">
    <name type="scientific">Aerococcus agrisoli</name>
    <dbReference type="NCBI Taxonomy" id="2487350"/>
    <lineage>
        <taxon>Bacteria</taxon>
        <taxon>Bacillati</taxon>
        <taxon>Bacillota</taxon>
        <taxon>Bacilli</taxon>
        <taxon>Lactobacillales</taxon>
        <taxon>Aerococcaceae</taxon>
        <taxon>Aerococcus</taxon>
    </lineage>
</organism>
<dbReference type="EMBL" id="RKMG01000023">
    <property type="protein sequence ID" value="RPA58658.1"/>
    <property type="molecule type" value="Genomic_DNA"/>
</dbReference>
<dbReference type="OrthoDB" id="545125at2"/>
<keyword evidence="4" id="KW-0274">FAD</keyword>
<proteinExistence type="inferred from homology"/>
<dbReference type="InterPro" id="IPR050416">
    <property type="entry name" value="FAD-linked_Oxidoreductase"/>
</dbReference>
<dbReference type="Gene3D" id="3.40.462.20">
    <property type="match status" value="1"/>
</dbReference>
<dbReference type="InterPro" id="IPR016166">
    <property type="entry name" value="FAD-bd_PCMH"/>
</dbReference>
<evidence type="ECO:0000313" key="8">
    <source>
        <dbReference type="Proteomes" id="UP000273977"/>
    </source>
</evidence>
<dbReference type="PANTHER" id="PTHR42973">
    <property type="entry name" value="BINDING OXIDOREDUCTASE, PUTATIVE (AFU_ORTHOLOGUE AFUA_1G17690)-RELATED"/>
    <property type="match status" value="1"/>
</dbReference>
<dbReference type="InterPro" id="IPR016167">
    <property type="entry name" value="FAD-bd_PCMH_sub1"/>
</dbReference>
<dbReference type="GO" id="GO:0071949">
    <property type="term" value="F:FAD binding"/>
    <property type="evidence" value="ECO:0007669"/>
    <property type="project" value="InterPro"/>
</dbReference>
<comment type="similarity">
    <text evidence="2">Belongs to the oxygen-dependent FAD-linked oxidoreductase family.</text>
</comment>
<sequence length="449" mass="48762">MADIYIDVHNIPETLKKIAVFPGDKEYRYLQSSYTKKGRPQVVLMAENDTDIINSVRYVKELKVSHPDLLVSVRSGGHGLSGSSTNENGIIIDISKMHDIEIIDKDKHLVRVQAGATWGFVAKALAPHDLVITSGNFGDVGVGGLGASGGIGFFVRSHGLTIDRIRQATIVTGDGEIHTVDADNNPDLFWAVRGGGSQLGIVTEFVLEAEKINSDNQDASIIFQNINYVSTDLVAFVESWGQWIQEAPDEMTSFLMIQAAGGSRYSVNALNVWGNTDAEAAMPTLEKALAVAPIANHTESIMPYPNIIPHPQSRHTGQQSVTLKNVMVTDIDRKLGEAMKESIDHPFTVMQELRSVGGKMNVIAPDTTAWAARNVNAFVSSWFMTDDVAIQNQAFAALNNLGQASYGAYSSDTSADVAALAWAGDTGRRLKELKTQYNPDDLFNVGIQI</sequence>
<evidence type="ECO:0000256" key="3">
    <source>
        <dbReference type="ARBA" id="ARBA00022630"/>
    </source>
</evidence>
<dbReference type="PROSITE" id="PS51387">
    <property type="entry name" value="FAD_PCMH"/>
    <property type="match status" value="1"/>
</dbReference>
<comment type="cofactor">
    <cofactor evidence="1">
        <name>FAD</name>
        <dbReference type="ChEBI" id="CHEBI:57692"/>
    </cofactor>
</comment>
<dbReference type="SUPFAM" id="SSF56176">
    <property type="entry name" value="FAD-binding/transporter-associated domain-like"/>
    <property type="match status" value="1"/>
</dbReference>